<evidence type="ECO:0000256" key="8">
    <source>
        <dbReference type="ARBA" id="ARBA00022824"/>
    </source>
</evidence>
<keyword evidence="7 13" id="KW-0479">Metal-binding</keyword>
<keyword evidence="11" id="KW-0443">Lipid metabolism</keyword>
<keyword evidence="9 16" id="KW-1133">Transmembrane helix</keyword>
<dbReference type="SUPFAM" id="SSF48264">
    <property type="entry name" value="Cytochrome P450"/>
    <property type="match status" value="1"/>
</dbReference>
<dbReference type="InterPro" id="IPR001128">
    <property type="entry name" value="Cyt_P450"/>
</dbReference>
<dbReference type="PRINTS" id="PR00385">
    <property type="entry name" value="P450"/>
</dbReference>
<accession>A0AA97K092</accession>
<keyword evidence="17" id="KW-1185">Reference proteome</keyword>
<dbReference type="Proteomes" id="UP001190640">
    <property type="component" value="Chromosome 11"/>
</dbReference>
<reference evidence="18" key="1">
    <citation type="submission" date="2025-08" db="UniProtKB">
        <authorList>
            <consortium name="RefSeq"/>
        </authorList>
    </citation>
    <scope>IDENTIFICATION</scope>
    <source>
        <tissue evidence="18">Blood</tissue>
    </source>
</reference>
<keyword evidence="12 13" id="KW-0472">Membrane</keyword>
<dbReference type="RefSeq" id="XP_054847748.1">
    <property type="nucleotide sequence ID" value="XM_054991773.1"/>
</dbReference>
<dbReference type="InterPro" id="IPR024204">
    <property type="entry name" value="Cyt_P450_CYP7A1-type"/>
</dbReference>
<feature type="binding site" evidence="15">
    <location>
        <position position="299"/>
    </location>
    <ligand>
        <name>substrate</name>
    </ligand>
</feature>
<name>A0AA97K092_EUBMA</name>
<comment type="cofactor">
    <cofactor evidence="1 13 14">
        <name>heme</name>
        <dbReference type="ChEBI" id="CHEBI:30413"/>
    </cofactor>
</comment>
<dbReference type="Pfam" id="PF00067">
    <property type="entry name" value="p450"/>
    <property type="match status" value="1"/>
</dbReference>
<evidence type="ECO:0000256" key="16">
    <source>
        <dbReference type="SAM" id="Phobius"/>
    </source>
</evidence>
<evidence type="ECO:0000256" key="1">
    <source>
        <dbReference type="ARBA" id="ARBA00001971"/>
    </source>
</evidence>
<dbReference type="InterPro" id="IPR002403">
    <property type="entry name" value="Cyt_P450_E_grp-IV"/>
</dbReference>
<dbReference type="GO" id="GO:0006629">
    <property type="term" value="P:lipid metabolic process"/>
    <property type="evidence" value="ECO:0007669"/>
    <property type="project" value="UniProtKB-KW"/>
</dbReference>
<dbReference type="PANTHER" id="PTHR24306:SF0">
    <property type="entry name" value="7-ALPHA-HYDROXYCHOLEST-4-EN-3-ONE 12-ALPHA-HYDROXYLASE"/>
    <property type="match status" value="1"/>
</dbReference>
<dbReference type="GO" id="GO:0008397">
    <property type="term" value="F:sterol 12-alpha-hydroxylase activity"/>
    <property type="evidence" value="ECO:0007669"/>
    <property type="project" value="TreeGrafter"/>
</dbReference>
<dbReference type="AlphaFoldDB" id="A0AA97K092"/>
<keyword evidence="5 13" id="KW-0349">Heme</keyword>
<evidence type="ECO:0000256" key="5">
    <source>
        <dbReference type="ARBA" id="ARBA00022617"/>
    </source>
</evidence>
<evidence type="ECO:0000256" key="7">
    <source>
        <dbReference type="ARBA" id="ARBA00022723"/>
    </source>
</evidence>
<keyword evidence="4" id="KW-0444">Lipid biosynthesis</keyword>
<evidence type="ECO:0000256" key="4">
    <source>
        <dbReference type="ARBA" id="ARBA00022516"/>
    </source>
</evidence>
<evidence type="ECO:0000256" key="14">
    <source>
        <dbReference type="PIRSR" id="PIRSR000047-1"/>
    </source>
</evidence>
<evidence type="ECO:0000256" key="15">
    <source>
        <dbReference type="PIRSR" id="PIRSR000047-2"/>
    </source>
</evidence>
<keyword evidence="10 13" id="KW-0408">Iron</keyword>
<evidence type="ECO:0000256" key="13">
    <source>
        <dbReference type="PIRNR" id="PIRNR000047"/>
    </source>
</evidence>
<evidence type="ECO:0000256" key="12">
    <source>
        <dbReference type="ARBA" id="ARBA00023136"/>
    </source>
</evidence>
<evidence type="ECO:0000313" key="17">
    <source>
        <dbReference type="Proteomes" id="UP001190640"/>
    </source>
</evidence>
<evidence type="ECO:0000256" key="10">
    <source>
        <dbReference type="ARBA" id="ARBA00023004"/>
    </source>
</evidence>
<dbReference type="PIRSF" id="PIRSF000047">
    <property type="entry name" value="Cytochrome_CYPVIIA1"/>
    <property type="match status" value="1"/>
</dbReference>
<feature type="transmembrane region" description="Helical" evidence="16">
    <location>
        <begin position="288"/>
        <end position="312"/>
    </location>
</feature>
<feature type="binding site" description="axial binding residue" evidence="14">
    <location>
        <position position="454"/>
    </location>
    <ligand>
        <name>heme</name>
        <dbReference type="ChEBI" id="CHEBI:30413"/>
    </ligand>
    <ligandPart>
        <name>Fe</name>
        <dbReference type="ChEBI" id="CHEBI:18248"/>
    </ligandPart>
</feature>
<dbReference type="GO" id="GO:0005506">
    <property type="term" value="F:iron ion binding"/>
    <property type="evidence" value="ECO:0007669"/>
    <property type="project" value="InterPro"/>
</dbReference>
<evidence type="ECO:0000256" key="2">
    <source>
        <dbReference type="ARBA" id="ARBA00004389"/>
    </source>
</evidence>
<protein>
    <submittedName>
        <fullName evidence="18">7-alpha-hydroxycholest-4-en-3-one 12-alpha-hydroxylase-like</fullName>
    </submittedName>
</protein>
<dbReference type="GO" id="GO:0020037">
    <property type="term" value="F:heme binding"/>
    <property type="evidence" value="ECO:0007669"/>
    <property type="project" value="InterPro"/>
</dbReference>
<dbReference type="PRINTS" id="PR00465">
    <property type="entry name" value="EP450IV"/>
</dbReference>
<evidence type="ECO:0000313" key="18">
    <source>
        <dbReference type="RefSeq" id="XP_054847748.1"/>
    </source>
</evidence>
<evidence type="ECO:0000256" key="9">
    <source>
        <dbReference type="ARBA" id="ARBA00022989"/>
    </source>
</evidence>
<comment type="similarity">
    <text evidence="3 13">Belongs to the cytochrome P450 family.</text>
</comment>
<dbReference type="InterPro" id="IPR036396">
    <property type="entry name" value="Cyt_P450_sf"/>
</dbReference>
<evidence type="ECO:0000256" key="11">
    <source>
        <dbReference type="ARBA" id="ARBA00023098"/>
    </source>
</evidence>
<dbReference type="KEGG" id="emc:129337820"/>
<gene>
    <name evidence="18" type="primary">LOC129337820</name>
</gene>
<evidence type="ECO:0000256" key="3">
    <source>
        <dbReference type="ARBA" id="ARBA00010617"/>
    </source>
</evidence>
<dbReference type="PANTHER" id="PTHR24306">
    <property type="match status" value="1"/>
</dbReference>
<dbReference type="GeneID" id="129337820"/>
<keyword evidence="8 13" id="KW-0256">Endoplasmic reticulum</keyword>
<evidence type="ECO:0000256" key="6">
    <source>
        <dbReference type="ARBA" id="ARBA00022692"/>
    </source>
</evidence>
<dbReference type="FunFam" id="1.10.630.10:FF:000025">
    <property type="entry name" value="Prostaglandin I2 (prostacyclin) synthase"/>
    <property type="match status" value="1"/>
</dbReference>
<proteinExistence type="inferred from homology"/>
<dbReference type="Gene3D" id="1.10.630.10">
    <property type="entry name" value="Cytochrome P450"/>
    <property type="match status" value="1"/>
</dbReference>
<sequence>MHFWESVLCALLASLFSAILGGLYMAGGFRKRRHKEPPLDKGLIPWLGHGLSFKKNPVEFLEKMQKKHGDIFTVLVGGNYLNIVMDPHTYRTIIKESKDKLDYDTFASTVVFNVFGFHLSESHHKIKEIVSKKYLRGKNLADLNQVMMENLKTVLLKSLSSGDGERPWQQDGVLHFSYKAMFQAAFMTLFGTDTPKSGDSKETSKDHIATECGDWLESFQKFDKYFPQMTIGIMDPLSKKEMERLRNFFWDVLSVEKLSQKDNISKWVAEIDRQMCETGMTEKLRTQFMFVLFWASQANLGPAIFWVFVHLLKHPEAMKAVKEEVDRILKETDQEVKPGSPLINVSLETIKTPVLDSAIQETLRLNVSLFVIRSIMEDMDLTMTDGKEYSLRKGDQLLLSPFVGLHMDPEIYPDPQNFKYDRFLNPDGTKKEFYKNGEKLKYHIMPWGAGPSMCPGRFFAVSEMKMFVMLMVMYFDMELVNREEKIPPVVASRCGFGTTHPSHDIQFRYRQRI</sequence>
<keyword evidence="6 16" id="KW-0812">Transmembrane</keyword>
<feature type="binding site" evidence="15">
    <location>
        <position position="119"/>
    </location>
    <ligand>
        <name>substrate</name>
    </ligand>
</feature>
<dbReference type="GO" id="GO:0005789">
    <property type="term" value="C:endoplasmic reticulum membrane"/>
    <property type="evidence" value="ECO:0007669"/>
    <property type="project" value="UniProtKB-SubCell"/>
</dbReference>
<organism evidence="17 18">
    <name type="scientific">Eublepharis macularius</name>
    <name type="common">Leopard gecko</name>
    <name type="synonym">Cyrtodactylus macularius</name>
    <dbReference type="NCBI Taxonomy" id="481883"/>
    <lineage>
        <taxon>Eukaryota</taxon>
        <taxon>Metazoa</taxon>
        <taxon>Chordata</taxon>
        <taxon>Craniata</taxon>
        <taxon>Vertebrata</taxon>
        <taxon>Euteleostomi</taxon>
        <taxon>Lepidosauria</taxon>
        <taxon>Squamata</taxon>
        <taxon>Bifurcata</taxon>
        <taxon>Gekkota</taxon>
        <taxon>Eublepharidae</taxon>
        <taxon>Eublepharinae</taxon>
        <taxon>Eublepharis</taxon>
    </lineage>
</organism>
<comment type="subcellular location">
    <subcellularLocation>
        <location evidence="2">Endoplasmic reticulum membrane</location>
        <topology evidence="2">Single-pass membrane protein</topology>
    </subcellularLocation>
</comment>